<dbReference type="GO" id="GO:0030246">
    <property type="term" value="F:carbohydrate binding"/>
    <property type="evidence" value="ECO:0007669"/>
    <property type="project" value="UniProtKB-KW"/>
</dbReference>
<accession>A0A8J6ALK3</accession>
<dbReference type="PANTHER" id="PTHR22803">
    <property type="entry name" value="MANNOSE, PHOSPHOLIPASE, LECTIN RECEPTOR RELATED"/>
    <property type="match status" value="1"/>
</dbReference>
<dbReference type="AlphaFoldDB" id="A0A8J6ALK3"/>
<evidence type="ECO:0000256" key="2">
    <source>
        <dbReference type="SAM" id="MobiDB-lite"/>
    </source>
</evidence>
<protein>
    <submittedName>
        <fullName evidence="4">C-type lectin domain family 17, member A</fullName>
    </submittedName>
</protein>
<feature type="non-terminal residue" evidence="4">
    <location>
        <position position="1"/>
    </location>
</feature>
<evidence type="ECO:0000256" key="1">
    <source>
        <dbReference type="ARBA" id="ARBA00022734"/>
    </source>
</evidence>
<keyword evidence="1" id="KW-0430">Lectin</keyword>
<dbReference type="InterPro" id="IPR033989">
    <property type="entry name" value="CD209-like_CTLD"/>
</dbReference>
<dbReference type="InterPro" id="IPR050111">
    <property type="entry name" value="C-type_lectin/snaclec_domain"/>
</dbReference>
<evidence type="ECO:0000313" key="5">
    <source>
        <dbReference type="Proteomes" id="UP000700334"/>
    </source>
</evidence>
<evidence type="ECO:0000259" key="3">
    <source>
        <dbReference type="PROSITE" id="PS50041"/>
    </source>
</evidence>
<dbReference type="InterPro" id="IPR016186">
    <property type="entry name" value="C-type_lectin-like/link_sf"/>
</dbReference>
<dbReference type="InterPro" id="IPR001304">
    <property type="entry name" value="C-type_lectin-like"/>
</dbReference>
<organism evidence="4 5">
    <name type="scientific">Galemys pyrenaicus</name>
    <name type="common">Iberian desman</name>
    <name type="synonym">Pyrenean desman</name>
    <dbReference type="NCBI Taxonomy" id="202257"/>
    <lineage>
        <taxon>Eukaryota</taxon>
        <taxon>Metazoa</taxon>
        <taxon>Chordata</taxon>
        <taxon>Craniata</taxon>
        <taxon>Vertebrata</taxon>
        <taxon>Euteleostomi</taxon>
        <taxon>Mammalia</taxon>
        <taxon>Eutheria</taxon>
        <taxon>Laurasiatheria</taxon>
        <taxon>Eulipotyphla</taxon>
        <taxon>Talpidae</taxon>
        <taxon>Galemys</taxon>
    </lineage>
</organism>
<dbReference type="SUPFAM" id="SSF56436">
    <property type="entry name" value="C-type lectin-like"/>
    <property type="match status" value="1"/>
</dbReference>
<comment type="caution">
    <text evidence="4">The sequence shown here is derived from an EMBL/GenBank/DDBJ whole genome shotgun (WGS) entry which is preliminary data.</text>
</comment>
<dbReference type="PROSITE" id="PS50041">
    <property type="entry name" value="C_TYPE_LECTIN_2"/>
    <property type="match status" value="1"/>
</dbReference>
<dbReference type="InterPro" id="IPR016187">
    <property type="entry name" value="CTDL_fold"/>
</dbReference>
<feature type="domain" description="C-type lectin" evidence="3">
    <location>
        <begin position="172"/>
        <end position="280"/>
    </location>
</feature>
<dbReference type="CDD" id="cd03590">
    <property type="entry name" value="CLECT_DC-SIGN_like"/>
    <property type="match status" value="1"/>
</dbReference>
<name>A0A8J6ALK3_GALPY</name>
<keyword evidence="5" id="KW-1185">Reference proteome</keyword>
<dbReference type="EMBL" id="JAGFMF010011481">
    <property type="protein sequence ID" value="KAG8521297.1"/>
    <property type="molecule type" value="Genomic_DNA"/>
</dbReference>
<dbReference type="Pfam" id="PF00059">
    <property type="entry name" value="Lectin_C"/>
    <property type="match status" value="1"/>
</dbReference>
<gene>
    <name evidence="4" type="ORF">J0S82_001285</name>
</gene>
<dbReference type="OrthoDB" id="418245at2759"/>
<sequence length="280" mass="31648">MAPPRPPRAGKKTEKPPLPHKPPKSTGLDVTPAISTSQLATPVPWLNRKSRSSWCYEEERLMCLCLLVVVSLLLSCTALIGEDGAGETLGVGRGRTRAQAGLFFIDQEVVEELRMLTFEQMAWRANVTGMKGLAGLKKDVDHLRDGTNQSLVELRGLLGCNRVTCPEGWLPFDGKCYYFSQVTKSWEEARKFCQENYSHLVIISNFAEQNFLAKAHGSPRVYWLGLSDRHQEKEWKWLDGTPVTFWEPQEPNNHNEEDCGSMNKGGTWNDLSCDKTTYWI</sequence>
<reference evidence="4" key="1">
    <citation type="journal article" date="2021" name="Evol. Appl.">
        <title>The genome of the Pyrenean desman and the effects of bottlenecks and inbreeding on the genomic landscape of an endangered species.</title>
        <authorList>
            <person name="Escoda L."/>
            <person name="Castresana J."/>
        </authorList>
    </citation>
    <scope>NUCLEOTIDE SEQUENCE</scope>
    <source>
        <strain evidence="4">IBE-C5619</strain>
    </source>
</reference>
<dbReference type="SMART" id="SM00034">
    <property type="entry name" value="CLECT"/>
    <property type="match status" value="1"/>
</dbReference>
<dbReference type="Proteomes" id="UP000700334">
    <property type="component" value="Unassembled WGS sequence"/>
</dbReference>
<evidence type="ECO:0000313" key="4">
    <source>
        <dbReference type="EMBL" id="KAG8521297.1"/>
    </source>
</evidence>
<proteinExistence type="predicted"/>
<dbReference type="Gene3D" id="3.10.100.10">
    <property type="entry name" value="Mannose-Binding Protein A, subunit A"/>
    <property type="match status" value="1"/>
</dbReference>
<feature type="region of interest" description="Disordered" evidence="2">
    <location>
        <begin position="1"/>
        <end position="30"/>
    </location>
</feature>